<dbReference type="InterPro" id="IPR024964">
    <property type="entry name" value="CTLH/CRA"/>
</dbReference>
<dbReference type="Proteomes" id="UP000011014">
    <property type="component" value="Unassembled WGS sequence"/>
</dbReference>
<proteinExistence type="predicted"/>
<dbReference type="SMART" id="SM00757">
    <property type="entry name" value="CRA"/>
    <property type="match status" value="1"/>
</dbReference>
<dbReference type="InterPro" id="IPR013144">
    <property type="entry name" value="CRA_dom"/>
</dbReference>
<dbReference type="PROSITE" id="PS50897">
    <property type="entry name" value="CTLH"/>
    <property type="match status" value="1"/>
</dbReference>
<dbReference type="Proteomes" id="UP000001307">
    <property type="component" value="Unassembled WGS sequence"/>
</dbReference>
<evidence type="ECO:0000313" key="4">
    <source>
        <dbReference type="Proteomes" id="UP000001307"/>
    </source>
</evidence>
<name>E4XSZ2_OIKDI</name>
<dbReference type="InParanoid" id="E4XSZ2"/>
<evidence type="ECO:0000313" key="2">
    <source>
        <dbReference type="EMBL" id="CBY12854.1"/>
    </source>
</evidence>
<dbReference type="InterPro" id="IPR006595">
    <property type="entry name" value="CTLH_C"/>
</dbReference>
<gene>
    <name evidence="2" type="ORF">GSOID_T00002918001</name>
    <name evidence="3" type="ORF">GSOID_T00032348001</name>
</gene>
<reference evidence="2" key="1">
    <citation type="journal article" date="2010" name="Science">
        <title>Plasticity of animal genome architecture unmasked by rapid evolution of a pelagic tunicate.</title>
        <authorList>
            <person name="Denoeud F."/>
            <person name="Henriet S."/>
            <person name="Mungpakdee S."/>
            <person name="Aury J.M."/>
            <person name="Da Silva C."/>
            <person name="Brinkmann H."/>
            <person name="Mikhaleva J."/>
            <person name="Olsen L.C."/>
            <person name="Jubin C."/>
            <person name="Canestro C."/>
            <person name="Bouquet J.M."/>
            <person name="Danks G."/>
            <person name="Poulain J."/>
            <person name="Campsteijn C."/>
            <person name="Adamski M."/>
            <person name="Cross I."/>
            <person name="Yadetie F."/>
            <person name="Muffato M."/>
            <person name="Louis A."/>
            <person name="Butcher S."/>
            <person name="Tsagkogeorga G."/>
            <person name="Konrad A."/>
            <person name="Singh S."/>
            <person name="Jensen M.F."/>
            <person name="Cong E.H."/>
            <person name="Eikeseth-Otteraa H."/>
            <person name="Noel B."/>
            <person name="Anthouard V."/>
            <person name="Porcel B.M."/>
            <person name="Kachouri-Lafond R."/>
            <person name="Nishino A."/>
            <person name="Ugolini M."/>
            <person name="Chourrout P."/>
            <person name="Nishida H."/>
            <person name="Aasland R."/>
            <person name="Huzurbazar S."/>
            <person name="Westhof E."/>
            <person name="Delsuc F."/>
            <person name="Lehrach H."/>
            <person name="Reinhardt R."/>
            <person name="Weissenbach J."/>
            <person name="Roy S.W."/>
            <person name="Artiguenave F."/>
            <person name="Postlethwait J.H."/>
            <person name="Manak J.R."/>
            <person name="Thompson E.M."/>
            <person name="Jaillon O."/>
            <person name="Du Pasquier L."/>
            <person name="Boudinot P."/>
            <person name="Liberles D.A."/>
            <person name="Volff J.N."/>
            <person name="Philippe H."/>
            <person name="Lenhard B."/>
            <person name="Roest Crollius H."/>
            <person name="Wincker P."/>
            <person name="Chourrout D."/>
        </authorList>
    </citation>
    <scope>NUCLEOTIDE SEQUENCE [LARGE SCALE GENOMIC DNA]</scope>
</reference>
<sequence>MESEAILTREKSWEDFLDKTHVDHELMTQLVKGYLTSEGFHDISQIMDEEAKEIGFAEKNESSEPTELQKIQRSIREAILGGNIKLAESLINKNFPEMLDDDHLLHFYLQTLHLVELIRAKNFIEAIKFAQEDIVEKGDHPECLPDLERAMGLLAYEKPEESPFGDLLKQGFRLKVWTQVNQSIHTHEQKDTSNRLSNTMKYALWNEKLFSSLKIPFTKPNL</sequence>
<dbReference type="EMBL" id="FN655211">
    <property type="protein sequence ID" value="CBY38407.1"/>
    <property type="molecule type" value="Genomic_DNA"/>
</dbReference>
<dbReference type="AlphaFoldDB" id="E4XSZ2"/>
<protein>
    <recommendedName>
        <fullName evidence="1">CTLH domain-containing protein</fullName>
    </recommendedName>
</protein>
<dbReference type="EMBL" id="FN653144">
    <property type="protein sequence ID" value="CBY12854.1"/>
    <property type="molecule type" value="Genomic_DNA"/>
</dbReference>
<feature type="domain" description="CTLH" evidence="1">
    <location>
        <begin position="75"/>
        <end position="125"/>
    </location>
</feature>
<dbReference type="FunCoup" id="E4XSZ2">
    <property type="interactions" value="586"/>
</dbReference>
<evidence type="ECO:0000313" key="3">
    <source>
        <dbReference type="EMBL" id="CBY38407.1"/>
    </source>
</evidence>
<accession>E4XSZ2</accession>
<dbReference type="PANTHER" id="PTHR12864">
    <property type="entry name" value="RAN BINDING PROTEIN 9-RELATED"/>
    <property type="match status" value="1"/>
</dbReference>
<dbReference type="OrthoDB" id="2415936at2759"/>
<organism evidence="2">
    <name type="scientific">Oikopleura dioica</name>
    <name type="common">Tunicate</name>
    <dbReference type="NCBI Taxonomy" id="34765"/>
    <lineage>
        <taxon>Eukaryota</taxon>
        <taxon>Metazoa</taxon>
        <taxon>Chordata</taxon>
        <taxon>Tunicata</taxon>
        <taxon>Appendicularia</taxon>
        <taxon>Copelata</taxon>
        <taxon>Oikopleuridae</taxon>
        <taxon>Oikopleura</taxon>
    </lineage>
</organism>
<dbReference type="InterPro" id="IPR050618">
    <property type="entry name" value="Ubq-SigPath_Reg"/>
</dbReference>
<dbReference type="Pfam" id="PF10607">
    <property type="entry name" value="CTLH"/>
    <property type="match status" value="1"/>
</dbReference>
<evidence type="ECO:0000259" key="1">
    <source>
        <dbReference type="PROSITE" id="PS50897"/>
    </source>
</evidence>
<keyword evidence="4" id="KW-1185">Reference proteome</keyword>
<dbReference type="SMART" id="SM00668">
    <property type="entry name" value="CTLH"/>
    <property type="match status" value="1"/>
</dbReference>